<dbReference type="PANTHER" id="PTHR42800">
    <property type="entry name" value="EXOINULINASE INUD (AFU_ORTHOLOGUE AFUA_5G00480)"/>
    <property type="match status" value="1"/>
</dbReference>
<evidence type="ECO:0000256" key="4">
    <source>
        <dbReference type="RuleBase" id="RU362110"/>
    </source>
</evidence>
<dbReference type="InterPro" id="IPR018053">
    <property type="entry name" value="Glyco_hydro_32_AS"/>
</dbReference>
<evidence type="ECO:0000259" key="5">
    <source>
        <dbReference type="Pfam" id="PF00251"/>
    </source>
</evidence>
<dbReference type="InterPro" id="IPR023296">
    <property type="entry name" value="Glyco_hydro_beta-prop_sf"/>
</dbReference>
<dbReference type="InterPro" id="IPR013189">
    <property type="entry name" value="Glyco_hydro_32_C"/>
</dbReference>
<reference evidence="7 8" key="1">
    <citation type="submission" date="2016-11" db="EMBL/GenBank/DDBJ databases">
        <authorList>
            <person name="Jaros S."/>
            <person name="Januszkiewicz K."/>
            <person name="Wedrychowicz H."/>
        </authorList>
    </citation>
    <scope>NUCLEOTIDE SEQUENCE [LARGE SCALE GENOMIC DNA]</scope>
    <source>
        <strain evidence="7 8">CGMCC 1.12213</strain>
    </source>
</reference>
<dbReference type="PROSITE" id="PS00609">
    <property type="entry name" value="GLYCOSYL_HYDROL_F32"/>
    <property type="match status" value="1"/>
</dbReference>
<gene>
    <name evidence="7" type="ORF">SAMN05216261_1806</name>
</gene>
<evidence type="ECO:0000313" key="7">
    <source>
        <dbReference type="EMBL" id="SHI81000.1"/>
    </source>
</evidence>
<evidence type="ECO:0000256" key="2">
    <source>
        <dbReference type="ARBA" id="ARBA00022801"/>
    </source>
</evidence>
<dbReference type="PANTHER" id="PTHR42800:SF1">
    <property type="entry name" value="EXOINULINASE INUD (AFU_ORTHOLOGUE AFUA_5G00480)"/>
    <property type="match status" value="1"/>
</dbReference>
<dbReference type="GO" id="GO:0004575">
    <property type="term" value="F:sucrose alpha-glucosidase activity"/>
    <property type="evidence" value="ECO:0007669"/>
    <property type="project" value="TreeGrafter"/>
</dbReference>
<dbReference type="RefSeq" id="WP_019386667.1">
    <property type="nucleotide sequence ID" value="NZ_ALIH01000002.1"/>
</dbReference>
<dbReference type="SUPFAM" id="SSF75005">
    <property type="entry name" value="Arabinanase/levansucrase/invertase"/>
    <property type="match status" value="1"/>
</dbReference>
<protein>
    <submittedName>
        <fullName evidence="7">Levanase/fructan beta-fructosidase</fullName>
    </submittedName>
</protein>
<evidence type="ECO:0000313" key="8">
    <source>
        <dbReference type="Proteomes" id="UP000184396"/>
    </source>
</evidence>
<evidence type="ECO:0000256" key="1">
    <source>
        <dbReference type="ARBA" id="ARBA00009902"/>
    </source>
</evidence>
<accession>A0A1M6E6L1</accession>
<organism evidence="7 8">
    <name type="scientific">Algibacter luteus</name>
    <dbReference type="NCBI Taxonomy" id="1178825"/>
    <lineage>
        <taxon>Bacteria</taxon>
        <taxon>Pseudomonadati</taxon>
        <taxon>Bacteroidota</taxon>
        <taxon>Flavobacteriia</taxon>
        <taxon>Flavobacteriales</taxon>
        <taxon>Flavobacteriaceae</taxon>
        <taxon>Algibacter</taxon>
    </lineage>
</organism>
<dbReference type="AlphaFoldDB" id="A0A1M6E6L1"/>
<dbReference type="FunFam" id="2.115.10.20:FF:000002">
    <property type="entry name" value="Invertase 2"/>
    <property type="match status" value="1"/>
</dbReference>
<proteinExistence type="inferred from homology"/>
<dbReference type="InterPro" id="IPR001362">
    <property type="entry name" value="Glyco_hydro_32"/>
</dbReference>
<dbReference type="PROSITE" id="PS51257">
    <property type="entry name" value="PROKAR_LIPOPROTEIN"/>
    <property type="match status" value="1"/>
</dbReference>
<dbReference type="GO" id="GO:0005737">
    <property type="term" value="C:cytoplasm"/>
    <property type="evidence" value="ECO:0007669"/>
    <property type="project" value="TreeGrafter"/>
</dbReference>
<dbReference type="InterPro" id="IPR013148">
    <property type="entry name" value="Glyco_hydro_32_N"/>
</dbReference>
<dbReference type="GO" id="GO:0005987">
    <property type="term" value="P:sucrose catabolic process"/>
    <property type="evidence" value="ECO:0007669"/>
    <property type="project" value="TreeGrafter"/>
</dbReference>
<dbReference type="OrthoDB" id="9759709at2"/>
<dbReference type="Pfam" id="PF00251">
    <property type="entry name" value="Glyco_hydro_32N"/>
    <property type="match status" value="1"/>
</dbReference>
<evidence type="ECO:0000259" key="6">
    <source>
        <dbReference type="Pfam" id="PF08244"/>
    </source>
</evidence>
<dbReference type="SMART" id="SM00640">
    <property type="entry name" value="Glyco_32"/>
    <property type="match status" value="1"/>
</dbReference>
<dbReference type="InterPro" id="IPR013320">
    <property type="entry name" value="ConA-like_dom_sf"/>
</dbReference>
<keyword evidence="2 4" id="KW-0378">Hydrolase</keyword>
<keyword evidence="8" id="KW-1185">Reference proteome</keyword>
<evidence type="ECO:0000256" key="3">
    <source>
        <dbReference type="ARBA" id="ARBA00023295"/>
    </source>
</evidence>
<dbReference type="Proteomes" id="UP000184396">
    <property type="component" value="Unassembled WGS sequence"/>
</dbReference>
<keyword evidence="3 4" id="KW-0326">Glycosidase</keyword>
<name>A0A1M6E6L1_9FLAO</name>
<dbReference type="Pfam" id="PF08244">
    <property type="entry name" value="Glyco_hydro_32C"/>
    <property type="match status" value="1"/>
</dbReference>
<dbReference type="Gene3D" id="2.115.10.20">
    <property type="entry name" value="Glycosyl hydrolase domain, family 43"/>
    <property type="match status" value="1"/>
</dbReference>
<dbReference type="STRING" id="1178825.SAMN05216261_1806"/>
<dbReference type="SUPFAM" id="SSF49899">
    <property type="entry name" value="Concanavalin A-like lectins/glucanases"/>
    <property type="match status" value="1"/>
</dbReference>
<comment type="similarity">
    <text evidence="1 4">Belongs to the glycosyl hydrolase 32 family.</text>
</comment>
<dbReference type="EMBL" id="FQYK01000004">
    <property type="protein sequence ID" value="SHI81000.1"/>
    <property type="molecule type" value="Genomic_DNA"/>
</dbReference>
<dbReference type="eggNOG" id="COG1621">
    <property type="taxonomic scope" value="Bacteria"/>
</dbReference>
<dbReference type="CDD" id="cd18622">
    <property type="entry name" value="GH32_Inu-like"/>
    <property type="match status" value="1"/>
</dbReference>
<feature type="domain" description="Glycosyl hydrolase family 32 N-terminal" evidence="5">
    <location>
        <begin position="48"/>
        <end position="371"/>
    </location>
</feature>
<sequence length="533" mass="61156">MKTYLHIIGLILSFLILGCKQDKKAENPETVLDISVNLEEELYRPNYHFTPKANWMNDPNGMFYYNGVYHLYFQYYPDGNVWGPMHWGHAKSKDLISWEEQPIAIYPDSIGLIFSGGAVVDKNNTSGFGKDGKTPIVAMYTYHNMDGEKAKRLDFQTQAIAYSLDEGQTFEKYTQNPVIKNPGIKDFRDPKVIWDTAREQWVMVLAAGQKIMFYSSKNLKDWKLISEFGDGVGAHGGVWECPDLFPMTIEGTNEQKWVLIVSINPGGPNGGSATQYFIGDFDGKTFKLDATFTKQLKEHNAVWLDYGRDNYAGVTWSNIPEADGRKLFIGWMSNWDYARDVPTETWRSTMTIARELKLKKQDDGYQLVSMPVSELDKYTSKTIRVDSLKVDQNKVIVSSNDVNLSKLRVKLELNNLKDKKYTFLFQNKQGDSLSFGIDNKEKYYFLDRTKSGQVKFSEKFAPKISKVLRDNIAKDITIEVLMDKTSIEVFFNEGETVITELFFPNKPFETLSIQTSDETLLVENIKVEEFQFN</sequence>
<feature type="domain" description="Glycosyl hydrolase family 32 C-terminal" evidence="6">
    <location>
        <begin position="378"/>
        <end position="527"/>
    </location>
</feature>
<dbReference type="Gene3D" id="2.60.120.560">
    <property type="entry name" value="Exo-inulinase, domain 1"/>
    <property type="match status" value="1"/>
</dbReference>